<keyword evidence="2" id="KW-1185">Reference proteome</keyword>
<accession>A0ACC3ADE3</accession>
<name>A0ACC3ADE3_9EURO</name>
<organism evidence="1 2">
    <name type="scientific">Neophaeococcomyces mojaviensis</name>
    <dbReference type="NCBI Taxonomy" id="3383035"/>
    <lineage>
        <taxon>Eukaryota</taxon>
        <taxon>Fungi</taxon>
        <taxon>Dikarya</taxon>
        <taxon>Ascomycota</taxon>
        <taxon>Pezizomycotina</taxon>
        <taxon>Eurotiomycetes</taxon>
        <taxon>Chaetothyriomycetidae</taxon>
        <taxon>Chaetothyriales</taxon>
        <taxon>Chaetothyriales incertae sedis</taxon>
        <taxon>Neophaeococcomyces</taxon>
    </lineage>
</organism>
<evidence type="ECO:0000313" key="2">
    <source>
        <dbReference type="Proteomes" id="UP001172386"/>
    </source>
</evidence>
<protein>
    <submittedName>
        <fullName evidence="1">Suppressor of tub2 mutation</fullName>
    </submittedName>
</protein>
<reference evidence="1" key="1">
    <citation type="submission" date="2022-10" db="EMBL/GenBank/DDBJ databases">
        <title>Culturing micro-colonial fungi from biological soil crusts in the Mojave desert and describing Neophaeococcomyces mojavensis, and introducing the new genera and species Taxawa tesnikishii.</title>
        <authorList>
            <person name="Kurbessoian T."/>
            <person name="Stajich J.E."/>
        </authorList>
    </citation>
    <scope>NUCLEOTIDE SEQUENCE</scope>
    <source>
        <strain evidence="1">JES_112</strain>
    </source>
</reference>
<comment type="caution">
    <text evidence="1">The sequence shown here is derived from an EMBL/GenBank/DDBJ whole genome shotgun (WGS) entry which is preliminary data.</text>
</comment>
<sequence length="959" mass="107546">MDYAEVFRSDAAKEFRLPKSAGEDNWKSRMTFCNNLSDSITTYGKSRLPPNFLEQIEPCFNNILDSAASERTQLSNSGCKLVGLLPKVLARDLHPHIDRFFPVLLKLCASTKAVTVKVAAAAVSSFIESSTYSPRMLWHVCQVFEDKPAGPKIHGTGWLQTIMKEHHKSIHSDRDYEMISKSVLLGLEDADATVRTNSRATYWTYNRLDPDGAQVIMDKLNKQAKSALQNDSHNPDKKSADKPKESSRPQSALAKVREEQKKKRAQERAQQQRGAPEPSTVAQDDIEVHEPRTAKLDRSKRDERPHPHVTTNAEEDKKQASKFTTRTQTNQSATTSHKKTISTDSEVAKPSVSSRLLAAPVRRPRIVATPMNGSHNSRPASRTGQASQTRDHTKDQYKEPQQDSRPASSSSSKATVPAVRAERATRIPVSPKSRAAYSPDDKGIASNRAMSDYRAKAPVSPGGRSVFNKNTVNQPKAAKFIADGKENNSVDSTATEKVKENLWNARAAPLPISPKRQSPVGRHPGQLSPFRPNVSRSESSPLKHDDPPTLSYVGKEITKDEIKGVLHYQRVNPPFNMVTKGGQVYPDVGRFADQSPPKPSQVYDFDTASKFFVSACRNLKQETLHPLGYRKLKAIVEQHGTRLIESQQDYDEFMGMIIFQIASVNELKGKKENPAEHAVNPVYNRQVLLQIIAPLINNFKPWAQNWLYMVLYALILYRTALPNDGADRRLMYCDQNINHIVDIADDPLDLIDSAVEAMKKGEETLTKPEVSKNYQGNGVEAHTDIAAATIFELPEEPENDALEPSSISTHGSYNPYSIRSKWKHISECQAIMHGVNMEETMAIYMRKSVNEHNIADFPTPPTKRLPFLMESGTSALTLILNRATFEGYILNKYKTDVLCKWAVHCMANYNYVIRRAIVSYCQALYGVMRDDKLFFSYFQDDGQRNLLEYYLAGLRPTAG</sequence>
<proteinExistence type="predicted"/>
<dbReference type="EMBL" id="JAPDRQ010000034">
    <property type="protein sequence ID" value="KAJ9660063.1"/>
    <property type="molecule type" value="Genomic_DNA"/>
</dbReference>
<dbReference type="Proteomes" id="UP001172386">
    <property type="component" value="Unassembled WGS sequence"/>
</dbReference>
<evidence type="ECO:0000313" key="1">
    <source>
        <dbReference type="EMBL" id="KAJ9660063.1"/>
    </source>
</evidence>
<gene>
    <name evidence="1" type="primary">STU1</name>
    <name evidence="1" type="ORF">H2198_002760</name>
</gene>